<dbReference type="OMA" id="HHETEFP"/>
<dbReference type="Pfam" id="PF16016">
    <property type="entry name" value="VASt"/>
    <property type="match status" value="1"/>
</dbReference>
<evidence type="ECO:0000259" key="9">
    <source>
        <dbReference type="PROSITE" id="PS51778"/>
    </source>
</evidence>
<dbReference type="eggNOG" id="KOG1032">
    <property type="taxonomic scope" value="Eukaryota"/>
</dbReference>
<dbReference type="KEGG" id="ago:AGOS_ABR231W"/>
<accession>Q75CZ1</accession>
<dbReference type="Pfam" id="PF02893">
    <property type="entry name" value="GRAM"/>
    <property type="match status" value="1"/>
</dbReference>
<dbReference type="GO" id="GO:0032366">
    <property type="term" value="P:intracellular sterol transport"/>
    <property type="evidence" value="ECO:0000318"/>
    <property type="project" value="GO_Central"/>
</dbReference>
<dbReference type="Proteomes" id="UP000000591">
    <property type="component" value="Chromosome II"/>
</dbReference>
<keyword evidence="3 8" id="KW-0812">Transmembrane</keyword>
<name>Q75CZ1_EREGS</name>
<dbReference type="GO" id="GO:0032934">
    <property type="term" value="F:sterol binding"/>
    <property type="evidence" value="ECO:0000318"/>
    <property type="project" value="GO_Central"/>
</dbReference>
<dbReference type="GO" id="GO:0140268">
    <property type="term" value="C:endoplasmic reticulum-plasma membrane contact site"/>
    <property type="evidence" value="ECO:0000318"/>
    <property type="project" value="GO_Central"/>
</dbReference>
<dbReference type="GeneID" id="4619290"/>
<dbReference type="PANTHER" id="PTHR23319">
    <property type="entry name" value="GRAM DOMAIN CONTAINING 1B, ISOFORM E"/>
    <property type="match status" value="1"/>
</dbReference>
<sequence>MDSRRTTSDLDLYGKTGSVNEVDECAMAEEEAGREESEGVQGGPPLGAPVPEVFIIPSITPLRTSARPVASVGSLDFAHTPTKTGMYHVRGHRDSTTSIDSVALKSTPASPHVTPLNGVTSVEYVGQHSSALASVTGIIEQDAGIESVENHMNADQATHEPEINKAQKFFSNMISSLSFRTVGTSPSPASNKGSQSPCESAEPSKYTTVTSNSLGSKVTASDENKSLAESGLEPNSDALRGQSSTQTVDTSDTKKGYNKKLYTDKMLPGTKYRFATWKRNSDFHKLFGSVDADDRLLDDFSCALSREFLYQGRLYVSESYICFNSNILGWVTNLVVPIRDILSFEKTTTAGLFPNGIALTMDSTKHYFASFLSRDSTFDFLEAVRTAYHTNSKAVIKSNAYLDVPLNISGEEFFLKPIAELMQITAPPSRASAAADENSDIQDAIMSVDYVTPSGTVDGSEQFRNDAYEDTSDSDILSPSDDSGKVMSEVFHLKEGCRYTYDGPYYHHETSFRYIPEEHAEYTLAELTLNAPPGVVFQLIFSETNSSFIEEFLTAHNSTNLSEISPFTEVNPEGQHFRNYTYTKALAYPVGPRSTKCIVQETVLHRDYEDYINVVNTTKTPDVPSGNSFSVKTRYMFKWESPTTSLLKVSFWVEWVGSSWIRSMVNNSCKSGQIEATKSLVSQLYHYIDTYVEQRIISVELNTNEKSSLRTAAEQDYIEVASHPQQKQLLSASSELSSSASSILGNSAVSATSTAVSNSAPARGSSWKFYTLYAMLTAIALLLIANLILQARIASRLNHRINLGDRMEWSTTSLDELADKISAVIAVRSDRLAVVPSQAFRPDPTTGGQYVALTPEYSAFMEKLERLLAYLDAHAVQRPAD</sequence>
<dbReference type="OrthoDB" id="2162691at2759"/>
<protein>
    <submittedName>
        <fullName evidence="10">ABR231Wp</fullName>
    </submittedName>
</protein>
<feature type="region of interest" description="Disordered" evidence="7">
    <location>
        <begin position="1"/>
        <end position="45"/>
    </location>
</feature>
<feature type="region of interest" description="Disordered" evidence="7">
    <location>
        <begin position="181"/>
        <end position="253"/>
    </location>
</feature>
<feature type="compositionally biased region" description="Polar residues" evidence="7">
    <location>
        <begin position="181"/>
        <end position="198"/>
    </location>
</feature>
<dbReference type="InterPro" id="IPR004182">
    <property type="entry name" value="GRAM"/>
</dbReference>
<gene>
    <name evidence="10" type="ORF">AGOS_ABR231W</name>
</gene>
<evidence type="ECO:0000256" key="4">
    <source>
        <dbReference type="ARBA" id="ARBA00022989"/>
    </source>
</evidence>
<keyword evidence="5 8" id="KW-0472">Membrane</keyword>
<dbReference type="InterPro" id="IPR011993">
    <property type="entry name" value="PH-like_dom_sf"/>
</dbReference>
<dbReference type="GO" id="GO:0005886">
    <property type="term" value="C:plasma membrane"/>
    <property type="evidence" value="ECO:0000318"/>
    <property type="project" value="GO_Central"/>
</dbReference>
<evidence type="ECO:0000256" key="1">
    <source>
        <dbReference type="ARBA" id="ARBA00004586"/>
    </source>
</evidence>
<evidence type="ECO:0000256" key="8">
    <source>
        <dbReference type="SAM" id="Phobius"/>
    </source>
</evidence>
<dbReference type="HOGENOM" id="CLU_015638_1_0_1"/>
<proteinExistence type="inferred from homology"/>
<dbReference type="PROSITE" id="PS51778">
    <property type="entry name" value="VAST"/>
    <property type="match status" value="1"/>
</dbReference>
<dbReference type="RefSeq" id="NP_983180.1">
    <property type="nucleotide sequence ID" value="NM_208533.1"/>
</dbReference>
<dbReference type="GO" id="GO:0032541">
    <property type="term" value="C:cortical endoplasmic reticulum"/>
    <property type="evidence" value="ECO:0000318"/>
    <property type="project" value="GO_Central"/>
</dbReference>
<feature type="compositionally biased region" description="Acidic residues" evidence="7">
    <location>
        <begin position="21"/>
        <end position="33"/>
    </location>
</feature>
<evidence type="ECO:0000256" key="7">
    <source>
        <dbReference type="SAM" id="MobiDB-lite"/>
    </source>
</evidence>
<evidence type="ECO:0000256" key="5">
    <source>
        <dbReference type="ARBA" id="ARBA00023136"/>
    </source>
</evidence>
<comment type="subcellular location">
    <subcellularLocation>
        <location evidence="6">Endomembrane system</location>
        <topology evidence="6">Single-pass membrane protein</topology>
    </subcellularLocation>
    <subcellularLocation>
        <location evidence="1">Endoplasmic reticulum membrane</location>
    </subcellularLocation>
</comment>
<dbReference type="FunCoup" id="Q75CZ1">
    <property type="interactions" value="164"/>
</dbReference>
<keyword evidence="11" id="KW-1185">Reference proteome</keyword>
<evidence type="ECO:0000313" key="11">
    <source>
        <dbReference type="Proteomes" id="UP000000591"/>
    </source>
</evidence>
<dbReference type="GO" id="GO:0005789">
    <property type="term" value="C:endoplasmic reticulum membrane"/>
    <property type="evidence" value="ECO:0000318"/>
    <property type="project" value="GO_Central"/>
</dbReference>
<dbReference type="PANTHER" id="PTHR23319:SF4">
    <property type="entry name" value="GRAM DOMAIN CONTAINING 1B, ISOFORM E"/>
    <property type="match status" value="1"/>
</dbReference>
<dbReference type="AlphaFoldDB" id="Q75CZ1"/>
<reference evidence="10 11" key="1">
    <citation type="journal article" date="2004" name="Science">
        <title>The Ashbya gossypii genome as a tool for mapping the ancient Saccharomyces cerevisiae genome.</title>
        <authorList>
            <person name="Dietrich F.S."/>
            <person name="Voegeli S."/>
            <person name="Brachat S."/>
            <person name="Lerch A."/>
            <person name="Gates K."/>
            <person name="Steiner S."/>
            <person name="Mohr C."/>
            <person name="Pohlmann R."/>
            <person name="Luedi P."/>
            <person name="Choi S."/>
            <person name="Wing R.A."/>
            <person name="Flavier A."/>
            <person name="Gaffney T.D."/>
            <person name="Philippsen P."/>
        </authorList>
    </citation>
    <scope>NUCLEOTIDE SEQUENCE [LARGE SCALE GENOMIC DNA]</scope>
    <source>
        <strain evidence="11">ATCC 10895 / CBS 109.51 / FGSC 9923 / NRRL Y-1056</strain>
    </source>
</reference>
<dbReference type="SMART" id="SM00568">
    <property type="entry name" value="GRAM"/>
    <property type="match status" value="1"/>
</dbReference>
<dbReference type="GO" id="GO:0005739">
    <property type="term" value="C:mitochondrion"/>
    <property type="evidence" value="ECO:0000318"/>
    <property type="project" value="GO_Central"/>
</dbReference>
<reference evidence="11" key="2">
    <citation type="journal article" date="2013" name="G3 (Bethesda)">
        <title>Genomes of Ashbya fungi isolated from insects reveal four mating-type loci, numerous translocations, lack of transposons, and distinct gene duplications.</title>
        <authorList>
            <person name="Dietrich F.S."/>
            <person name="Voegeli S."/>
            <person name="Kuo S."/>
            <person name="Philippsen P."/>
        </authorList>
    </citation>
    <scope>GENOME REANNOTATION</scope>
    <source>
        <strain evidence="11">ATCC 10895 / CBS 109.51 / FGSC 9923 / NRRL Y-1056</strain>
    </source>
</reference>
<dbReference type="InterPro" id="IPR031968">
    <property type="entry name" value="VASt"/>
</dbReference>
<evidence type="ECO:0000313" key="10">
    <source>
        <dbReference type="EMBL" id="AAS51004.1"/>
    </source>
</evidence>
<dbReference type="GO" id="GO:0120015">
    <property type="term" value="F:sterol transfer activity"/>
    <property type="evidence" value="ECO:0000318"/>
    <property type="project" value="GO_Central"/>
</dbReference>
<dbReference type="InterPro" id="IPR051482">
    <property type="entry name" value="Cholesterol_transport"/>
</dbReference>
<keyword evidence="4 8" id="KW-1133">Transmembrane helix</keyword>
<feature type="transmembrane region" description="Helical" evidence="8">
    <location>
        <begin position="767"/>
        <end position="789"/>
    </location>
</feature>
<dbReference type="Gene3D" id="2.30.29.30">
    <property type="entry name" value="Pleckstrin-homology domain (PH domain)/Phosphotyrosine-binding domain (PTB)"/>
    <property type="match status" value="1"/>
</dbReference>
<dbReference type="EMBL" id="AE016815">
    <property type="protein sequence ID" value="AAS51004.1"/>
    <property type="molecule type" value="Genomic_DNA"/>
</dbReference>
<comment type="similarity">
    <text evidence="2">Belongs to the YSP2 family.</text>
</comment>
<dbReference type="InParanoid" id="Q75CZ1"/>
<dbReference type="CDD" id="cd13220">
    <property type="entry name" value="PH-GRAM_GRAMDC"/>
    <property type="match status" value="1"/>
</dbReference>
<evidence type="ECO:0000256" key="3">
    <source>
        <dbReference type="ARBA" id="ARBA00022692"/>
    </source>
</evidence>
<evidence type="ECO:0000256" key="2">
    <source>
        <dbReference type="ARBA" id="ARBA00006582"/>
    </source>
</evidence>
<feature type="domain" description="VASt" evidence="9">
    <location>
        <begin position="520"/>
        <end position="692"/>
    </location>
</feature>
<evidence type="ECO:0000256" key="6">
    <source>
        <dbReference type="ARBA" id="ARBA00037847"/>
    </source>
</evidence>
<feature type="compositionally biased region" description="Polar residues" evidence="7">
    <location>
        <begin position="205"/>
        <end position="219"/>
    </location>
</feature>
<organism evidence="10 11">
    <name type="scientific">Eremothecium gossypii (strain ATCC 10895 / CBS 109.51 / FGSC 9923 / NRRL Y-1056)</name>
    <name type="common">Yeast</name>
    <name type="synonym">Ashbya gossypii</name>
    <dbReference type="NCBI Taxonomy" id="284811"/>
    <lineage>
        <taxon>Eukaryota</taxon>
        <taxon>Fungi</taxon>
        <taxon>Dikarya</taxon>
        <taxon>Ascomycota</taxon>
        <taxon>Saccharomycotina</taxon>
        <taxon>Saccharomycetes</taxon>
        <taxon>Saccharomycetales</taxon>
        <taxon>Saccharomycetaceae</taxon>
        <taxon>Eremothecium</taxon>
    </lineage>
</organism>